<dbReference type="RefSeq" id="WP_179501429.1">
    <property type="nucleotide sequence ID" value="NZ_JACCAA010000001.1"/>
</dbReference>
<dbReference type="AlphaFoldDB" id="A0A7Y9RX22"/>
<evidence type="ECO:0000313" key="1">
    <source>
        <dbReference type="EMBL" id="NYG58251.1"/>
    </source>
</evidence>
<accession>A0A7Y9RX22</accession>
<dbReference type="Proteomes" id="UP000540656">
    <property type="component" value="Unassembled WGS sequence"/>
</dbReference>
<dbReference type="EMBL" id="JACCAA010000001">
    <property type="protein sequence ID" value="NYG58251.1"/>
    <property type="molecule type" value="Genomic_DNA"/>
</dbReference>
<name>A0A7Y9RX22_9ACTN</name>
<keyword evidence="2" id="KW-1185">Reference proteome</keyword>
<organism evidence="1 2">
    <name type="scientific">Nocardioides daedukensis</name>
    <dbReference type="NCBI Taxonomy" id="634462"/>
    <lineage>
        <taxon>Bacteria</taxon>
        <taxon>Bacillati</taxon>
        <taxon>Actinomycetota</taxon>
        <taxon>Actinomycetes</taxon>
        <taxon>Propionibacteriales</taxon>
        <taxon>Nocardioidaceae</taxon>
        <taxon>Nocardioides</taxon>
    </lineage>
</organism>
<sequence>MLLRSAFRIFDDWSVRSQLRARRNAMVAATALAQRTAEAREVDAYLACRHRHPSLTAEQAPITLRA</sequence>
<reference evidence="1 2" key="1">
    <citation type="submission" date="2020-07" db="EMBL/GenBank/DDBJ databases">
        <title>Sequencing the genomes of 1000 actinobacteria strains.</title>
        <authorList>
            <person name="Klenk H.-P."/>
        </authorList>
    </citation>
    <scope>NUCLEOTIDE SEQUENCE [LARGE SCALE GENOMIC DNA]</scope>
    <source>
        <strain evidence="1 2">DSM 23819</strain>
    </source>
</reference>
<protein>
    <submittedName>
        <fullName evidence="1">Uncharacterized protein</fullName>
    </submittedName>
</protein>
<gene>
    <name evidence="1" type="ORF">BJ980_001174</name>
</gene>
<comment type="caution">
    <text evidence="1">The sequence shown here is derived from an EMBL/GenBank/DDBJ whole genome shotgun (WGS) entry which is preliminary data.</text>
</comment>
<evidence type="ECO:0000313" key="2">
    <source>
        <dbReference type="Proteomes" id="UP000540656"/>
    </source>
</evidence>
<proteinExistence type="predicted"/>